<keyword evidence="3" id="KW-1185">Reference proteome</keyword>
<dbReference type="Proteomes" id="UP000092583">
    <property type="component" value="Unassembled WGS sequence"/>
</dbReference>
<proteinExistence type="predicted"/>
<feature type="compositionally biased region" description="Basic and acidic residues" evidence="1">
    <location>
        <begin position="1"/>
        <end position="17"/>
    </location>
</feature>
<organism evidence="2 3">
    <name type="scientific">Kwoniella mangroviensis CBS 10435</name>
    <dbReference type="NCBI Taxonomy" id="1331196"/>
    <lineage>
        <taxon>Eukaryota</taxon>
        <taxon>Fungi</taxon>
        <taxon>Dikarya</taxon>
        <taxon>Basidiomycota</taxon>
        <taxon>Agaricomycotina</taxon>
        <taxon>Tremellomycetes</taxon>
        <taxon>Tremellales</taxon>
        <taxon>Cryptococcaceae</taxon>
        <taxon>Kwoniella</taxon>
    </lineage>
</organism>
<feature type="region of interest" description="Disordered" evidence="1">
    <location>
        <begin position="99"/>
        <end position="148"/>
    </location>
</feature>
<reference evidence="3" key="2">
    <citation type="submission" date="2013-12" db="EMBL/GenBank/DDBJ databases">
        <title>Evolution of pathogenesis and genome organization in the Tremellales.</title>
        <authorList>
            <person name="Cuomo C."/>
            <person name="Litvintseva A."/>
            <person name="Heitman J."/>
            <person name="Chen Y."/>
            <person name="Sun S."/>
            <person name="Springer D."/>
            <person name="Dromer F."/>
            <person name="Young S."/>
            <person name="Zeng Q."/>
            <person name="Chapman S."/>
            <person name="Gujja S."/>
            <person name="Saif S."/>
            <person name="Birren B."/>
        </authorList>
    </citation>
    <scope>NUCLEOTIDE SEQUENCE [LARGE SCALE GENOMIC DNA]</scope>
    <source>
        <strain evidence="3">CBS 10435</strain>
    </source>
</reference>
<reference evidence="2 3" key="1">
    <citation type="submission" date="2013-07" db="EMBL/GenBank/DDBJ databases">
        <title>The Genome Sequence of Kwoniella mangroviensis CBS10435.</title>
        <authorList>
            <consortium name="The Broad Institute Genome Sequencing Platform"/>
            <person name="Cuomo C."/>
            <person name="Litvintseva A."/>
            <person name="Chen Y."/>
            <person name="Heitman J."/>
            <person name="Sun S."/>
            <person name="Springer D."/>
            <person name="Dromer F."/>
            <person name="Young S.K."/>
            <person name="Zeng Q."/>
            <person name="Gargeya S."/>
            <person name="Fitzgerald M."/>
            <person name="Abouelleil A."/>
            <person name="Alvarado L."/>
            <person name="Berlin A.M."/>
            <person name="Chapman S.B."/>
            <person name="Dewar J."/>
            <person name="Goldberg J."/>
            <person name="Griggs A."/>
            <person name="Gujja S."/>
            <person name="Hansen M."/>
            <person name="Howarth C."/>
            <person name="Imamovic A."/>
            <person name="Larimer J."/>
            <person name="McCowan C."/>
            <person name="Murphy C."/>
            <person name="Pearson M."/>
            <person name="Priest M."/>
            <person name="Roberts A."/>
            <person name="Saif S."/>
            <person name="Shea T."/>
            <person name="Sykes S."/>
            <person name="Wortman J."/>
            <person name="Nusbaum C."/>
            <person name="Birren B."/>
        </authorList>
    </citation>
    <scope>NUCLEOTIDE SEQUENCE [LARGE SCALE GENOMIC DNA]</scope>
    <source>
        <strain evidence="2 3">CBS 10435</strain>
    </source>
</reference>
<evidence type="ECO:0000313" key="3">
    <source>
        <dbReference type="Proteomes" id="UP000092583"/>
    </source>
</evidence>
<sequence>MADKDTEAKWVKTELPKRTQSQHSYDARSYISATSDPNNDERLLGNTSEEATRLGNFPGKDWEGERVSRGYVKDLYSTGSNATYSRGGGNGLSSWTVSRHHSTDVNRPSLGTFERAHESQTEAGDTQGSKAIEGDEEIIKGLGKMNLG</sequence>
<protein>
    <submittedName>
        <fullName evidence="2">Uncharacterized protein</fullName>
    </submittedName>
</protein>
<gene>
    <name evidence="2" type="ORF">L486_07286</name>
</gene>
<dbReference type="EMBL" id="KI669467">
    <property type="protein sequence ID" value="OCF55173.1"/>
    <property type="molecule type" value="Genomic_DNA"/>
</dbReference>
<evidence type="ECO:0000256" key="1">
    <source>
        <dbReference type="SAM" id="MobiDB-lite"/>
    </source>
</evidence>
<name>A0A1B9II66_9TREE</name>
<evidence type="ECO:0000313" key="2">
    <source>
        <dbReference type="EMBL" id="OCF55173.1"/>
    </source>
</evidence>
<dbReference type="AlphaFoldDB" id="A0A1B9II66"/>
<feature type="region of interest" description="Disordered" evidence="1">
    <location>
        <begin position="1"/>
        <end position="64"/>
    </location>
</feature>
<accession>A0A1B9II66</accession>